<dbReference type="PANTHER" id="PTHR21666">
    <property type="entry name" value="PEPTIDASE-RELATED"/>
    <property type="match status" value="1"/>
</dbReference>
<evidence type="ECO:0000313" key="2">
    <source>
        <dbReference type="EMBL" id="MCM8558426.1"/>
    </source>
</evidence>
<dbReference type="SUPFAM" id="SSF51261">
    <property type="entry name" value="Duplicated hybrid motif"/>
    <property type="match status" value="1"/>
</dbReference>
<dbReference type="InterPro" id="IPR050570">
    <property type="entry name" value="Cell_wall_metabolism_enzyme"/>
</dbReference>
<evidence type="ECO:0000259" key="1">
    <source>
        <dbReference type="Pfam" id="PF01551"/>
    </source>
</evidence>
<evidence type="ECO:0000313" key="3">
    <source>
        <dbReference type="Proteomes" id="UP001155128"/>
    </source>
</evidence>
<dbReference type="Proteomes" id="UP001155128">
    <property type="component" value="Unassembled WGS sequence"/>
</dbReference>
<dbReference type="Gene3D" id="2.70.70.10">
    <property type="entry name" value="Glucose Permease (Domain IIA)"/>
    <property type="match status" value="1"/>
</dbReference>
<dbReference type="PANTHER" id="PTHR21666:SF270">
    <property type="entry name" value="MUREIN HYDROLASE ACTIVATOR ENVC"/>
    <property type="match status" value="1"/>
</dbReference>
<protein>
    <submittedName>
        <fullName evidence="2">M23 family metallopeptidase</fullName>
    </submittedName>
</protein>
<dbReference type="CDD" id="cd12797">
    <property type="entry name" value="M23_peptidase"/>
    <property type="match status" value="1"/>
</dbReference>
<comment type="caution">
    <text evidence="2">The sequence shown here is derived from an EMBL/GenBank/DDBJ whole genome shotgun (WGS) entry which is preliminary data.</text>
</comment>
<keyword evidence="3" id="KW-1185">Reference proteome</keyword>
<organism evidence="2 3">
    <name type="scientific">Sphingomicrobium sediminis</name>
    <dbReference type="NCBI Taxonomy" id="2950949"/>
    <lineage>
        <taxon>Bacteria</taxon>
        <taxon>Pseudomonadati</taxon>
        <taxon>Pseudomonadota</taxon>
        <taxon>Alphaproteobacteria</taxon>
        <taxon>Sphingomonadales</taxon>
        <taxon>Sphingomonadaceae</taxon>
        <taxon>Sphingomicrobium</taxon>
    </lineage>
</organism>
<feature type="domain" description="M23ase beta-sheet core" evidence="1">
    <location>
        <begin position="168"/>
        <end position="270"/>
    </location>
</feature>
<proteinExistence type="predicted"/>
<dbReference type="InterPro" id="IPR016047">
    <property type="entry name" value="M23ase_b-sheet_dom"/>
</dbReference>
<dbReference type="Pfam" id="PF01551">
    <property type="entry name" value="Peptidase_M23"/>
    <property type="match status" value="1"/>
</dbReference>
<reference evidence="2" key="1">
    <citation type="submission" date="2022-06" db="EMBL/GenBank/DDBJ databases">
        <title>Sphingomicrobium sedimins sp. nov., a marine bacterium isolated from tidal flat.</title>
        <authorList>
            <person name="Kim C.-H."/>
            <person name="Yoo Y."/>
            <person name="Kim J.-J."/>
        </authorList>
    </citation>
    <scope>NUCLEOTIDE SEQUENCE</scope>
    <source>
        <strain evidence="2">GRR-S6-50</strain>
    </source>
</reference>
<dbReference type="AlphaFoldDB" id="A0A9X2EJ52"/>
<dbReference type="RefSeq" id="WP_252115311.1">
    <property type="nucleotide sequence ID" value="NZ_JAMSHT010000001.1"/>
</dbReference>
<dbReference type="GO" id="GO:0004222">
    <property type="term" value="F:metalloendopeptidase activity"/>
    <property type="evidence" value="ECO:0007669"/>
    <property type="project" value="TreeGrafter"/>
</dbReference>
<dbReference type="InterPro" id="IPR011055">
    <property type="entry name" value="Dup_hybrid_motif"/>
</dbReference>
<dbReference type="EMBL" id="JAMSHT010000001">
    <property type="protein sequence ID" value="MCM8558426.1"/>
    <property type="molecule type" value="Genomic_DNA"/>
</dbReference>
<name>A0A9X2EJ52_9SPHN</name>
<gene>
    <name evidence="2" type="ORF">NDO55_11410</name>
</gene>
<sequence>MISILALAGSIAVSDQPVYRIDMPGPGDYESWVVDHQYSAELGGPVQIIAEGANGAKVVQEWPDISMLDSNVDGRFTYVAHYPKSLEVRSFTISVGDIGVRYEPIAFEQQGSYILPLAGNAIISNGVFNNNGHGWIRSRFAYDFLGLSDTYGPMTDPEYRNENLAGFGMDVIAPADGKVVFIEDRVPDQVGGYDSATFTFPDGSQAYHGNNVIIDHGNGEFTSLMHLKFGSVVVAVGDTVVQGHKVGELGNSGDSYGPHLHVQLQHCGEPQACPSLPLTFANHGDEILEAGDFITYRPLPSE</sequence>
<accession>A0A9X2EJ52</accession>